<reference evidence="4" key="2">
    <citation type="submission" date="2017-05" db="EMBL/GenBank/DDBJ databases">
        <title>Improved OligoMM genomes.</title>
        <authorList>
            <person name="Garzetti D."/>
        </authorList>
    </citation>
    <scope>NUCLEOTIDE SEQUENCE [LARGE SCALE GENOMIC DNA]</scope>
    <source>
        <strain evidence="4">KB18</strain>
    </source>
</reference>
<dbReference type="InterPro" id="IPR012334">
    <property type="entry name" value="Pectin_lyas_fold"/>
</dbReference>
<feature type="domain" description="T-Q ester bond containing" evidence="1">
    <location>
        <begin position="322"/>
        <end position="439"/>
    </location>
</feature>
<gene>
    <name evidence="2" type="ORF">ADH66_05420</name>
    <name evidence="3" type="ORF">I5Q82_15505</name>
</gene>
<dbReference type="Gene3D" id="2.60.40.3930">
    <property type="match status" value="2"/>
</dbReference>
<dbReference type="Pfam" id="PF18202">
    <property type="entry name" value="TQ"/>
    <property type="match status" value="2"/>
</dbReference>
<accession>A0A1Z2XNY1</accession>
<evidence type="ECO:0000313" key="4">
    <source>
        <dbReference type="Proteomes" id="UP000196710"/>
    </source>
</evidence>
<feature type="domain" description="T-Q ester bond containing" evidence="1">
    <location>
        <begin position="446"/>
        <end position="563"/>
    </location>
</feature>
<dbReference type="EMBL" id="CP021422">
    <property type="protein sequence ID" value="ASB40145.1"/>
    <property type="molecule type" value="Genomic_DNA"/>
</dbReference>
<dbReference type="SUPFAM" id="SSF51126">
    <property type="entry name" value="Pectin lyase-like"/>
    <property type="match status" value="1"/>
</dbReference>
<evidence type="ECO:0000313" key="3">
    <source>
        <dbReference type="EMBL" id="QQR29432.1"/>
    </source>
</evidence>
<keyword evidence="4" id="KW-1185">Reference proteome</keyword>
<evidence type="ECO:0000259" key="1">
    <source>
        <dbReference type="Pfam" id="PF18202"/>
    </source>
</evidence>
<organism evidence="3 5">
    <name type="scientific">Acutalibacter muris</name>
    <dbReference type="NCBI Taxonomy" id="1796620"/>
    <lineage>
        <taxon>Bacteria</taxon>
        <taxon>Bacillati</taxon>
        <taxon>Bacillota</taxon>
        <taxon>Clostridia</taxon>
        <taxon>Eubacteriales</taxon>
        <taxon>Acutalibacteraceae</taxon>
        <taxon>Acutalibacter</taxon>
    </lineage>
</organism>
<evidence type="ECO:0000313" key="5">
    <source>
        <dbReference type="Proteomes" id="UP000596035"/>
    </source>
</evidence>
<dbReference type="KEGG" id="amur:ADH66_05420"/>
<dbReference type="InterPro" id="IPR041100">
    <property type="entry name" value="TQ"/>
</dbReference>
<dbReference type="InterPro" id="IPR011050">
    <property type="entry name" value="Pectin_lyase_fold/virulence"/>
</dbReference>
<dbReference type="AlphaFoldDB" id="A0A1Z2XNY1"/>
<reference evidence="3 5" key="3">
    <citation type="submission" date="2020-11" db="EMBL/GenBank/DDBJ databases">
        <title>Closed and high quality bacterial genomes of the OMM12 community.</title>
        <authorList>
            <person name="Marbouty M."/>
            <person name="Lamy-Besnier Q."/>
            <person name="Debarbieux L."/>
            <person name="Koszul R."/>
        </authorList>
    </citation>
    <scope>NUCLEOTIDE SEQUENCE [LARGE SCALE GENOMIC DNA]</scope>
    <source>
        <strain evidence="3 5">KB18</strain>
    </source>
</reference>
<evidence type="ECO:0000313" key="2">
    <source>
        <dbReference type="EMBL" id="ASB40145.1"/>
    </source>
</evidence>
<dbReference type="EMBL" id="CP065321">
    <property type="protein sequence ID" value="QQR29432.1"/>
    <property type="molecule type" value="Genomic_DNA"/>
</dbReference>
<dbReference type="NCBIfam" id="NF033903">
    <property type="entry name" value="VaFE_rpt"/>
    <property type="match status" value="3"/>
</dbReference>
<proteinExistence type="predicted"/>
<protein>
    <submittedName>
        <fullName evidence="3">VaFE repeat-containing surface-anchored protein</fullName>
    </submittedName>
</protein>
<reference evidence="2" key="1">
    <citation type="journal article" date="2017" name="Genome Announc.">
        <title>High-Quality Whole-Genome Sequences of the Oligo-Mouse-Microbiota Bacterial Community.</title>
        <authorList>
            <person name="Garzetti D."/>
            <person name="Brugiroux S."/>
            <person name="Bunk B."/>
            <person name="Pukall R."/>
            <person name="McCoy K.D."/>
            <person name="Macpherson A.J."/>
            <person name="Stecher B."/>
        </authorList>
    </citation>
    <scope>NUCLEOTIDE SEQUENCE</scope>
    <source>
        <strain evidence="2">KB18</strain>
    </source>
</reference>
<name>A0A1Z2XNY1_9FIRM</name>
<dbReference type="Proteomes" id="UP000196710">
    <property type="component" value="Chromosome"/>
</dbReference>
<dbReference type="Gene3D" id="2.160.20.10">
    <property type="entry name" value="Single-stranded right-handed beta-helix, Pectin lyase-like"/>
    <property type="match status" value="1"/>
</dbReference>
<dbReference type="RefSeq" id="WP_088364378.1">
    <property type="nucleotide sequence ID" value="NZ_CP021422.1"/>
</dbReference>
<dbReference type="Proteomes" id="UP000596035">
    <property type="component" value="Chromosome"/>
</dbReference>
<sequence>MIQFRPGSHVLEMGTLLSFLGEFPFQSLHLLGSERVYKALIVKLTSPERIRNSQTGEEMVCRLFTLTGGGRAKTVRLYRGALHILDWVHPDAYRYYMGSFWDHHFPGDDLHLDRHHRVAEATAVCMRAGMEIRPYVLPKLQNEERLQTVPDGPALYLSRDVKKVSSVELNKTSFTRMVGAAFCPGSCYGVYNTRKAAMKWNGMGEVKTVYYLTELARLNAGVQTVDSAILLGASEEIALQSFSEKSAGQRKTMRSDAAYQYIHFVPLNEMGVRQMRILTAPNWKERILDALFLPETRSYGIGRFEYDADIEDEGQTVEFTEPKIGTTATANGEHSAEPVGEITIIDTVKYSGLIPGKEYTVKGVLMDKATGKPLMVNDKEITAEATFRASKAEGTIDIPFTFDASDFAGKSVVVFETLYHEGKEVAVHAYITDEGQTVEFTTPDKPEIKTTATVDGNKLVPPLEEITLIDTVAYSNLTPGKTYIVKGVLMDKSTGEKLLIDSKEVTAETEFTPDKADGTVDLSFTLNASGLAGKSVVAFETLYHDGIEVAVHADIDDDDQTVVIRQPKLKTTATIDGKKEATVAKEIALEDKVKYWGPQPREHLCEWENRYILCQPPRFFPHQRHGAGLSGARADLCQADALSIHDNFIAECGSCIELRGWGQASKVTDNLIGAGYKGYSIYAENFGGLLISSNNVFPRGSSSICLDGVTRSLVTGNRLHSFYPGVIEMRGVCSENLISSNHILRDHEPWPPHADARQRA</sequence>